<comment type="caution">
    <text evidence="1">The sequence shown here is derived from an EMBL/GenBank/DDBJ whole genome shotgun (WGS) entry which is preliminary data.</text>
</comment>
<dbReference type="EMBL" id="BARU01022361">
    <property type="protein sequence ID" value="GAH55936.1"/>
    <property type="molecule type" value="Genomic_DNA"/>
</dbReference>
<sequence>KIEKPIAKEKIPKVEVKEPAVPMATKEQKAKAHIIAKDSKLITTTLSGKISDIRYKRVAKAITGKVSMEKMTEAEADEFIEAIKGVVQRRPWEPPIIPLSTKIVPKEFFEIEFREPTIFKYPTPKDYLLREIGAEDLVKDVTEAHRVAYLEGIKINNWIDKIIKEINKKAPIGQKLKRAILAKPTDRLARFRDLLDTYKTAPDFLDRADQKIFTQLRIFTKKMLDDTNKVRGKLGLDLIKEVEAYIPHFVDELTKQIVNKRYPFPEDVKYWLRRNMPKKI</sequence>
<gene>
    <name evidence="1" type="ORF">S03H2_36440</name>
</gene>
<protein>
    <submittedName>
        <fullName evidence="1">Uncharacterized protein</fullName>
    </submittedName>
</protein>
<proteinExistence type="predicted"/>
<dbReference type="AlphaFoldDB" id="X1GDG6"/>
<reference evidence="1" key="1">
    <citation type="journal article" date="2014" name="Front. Microbiol.">
        <title>High frequency of phylogenetically diverse reductive dehalogenase-homologous genes in deep subseafloor sedimentary metagenomes.</title>
        <authorList>
            <person name="Kawai M."/>
            <person name="Futagami T."/>
            <person name="Toyoda A."/>
            <person name="Takaki Y."/>
            <person name="Nishi S."/>
            <person name="Hori S."/>
            <person name="Arai W."/>
            <person name="Tsubouchi T."/>
            <person name="Morono Y."/>
            <person name="Uchiyama I."/>
            <person name="Ito T."/>
            <person name="Fujiyama A."/>
            <person name="Inagaki F."/>
            <person name="Takami H."/>
        </authorList>
    </citation>
    <scope>NUCLEOTIDE SEQUENCE</scope>
    <source>
        <strain evidence="1">Expedition CK06-06</strain>
    </source>
</reference>
<organism evidence="1">
    <name type="scientific">marine sediment metagenome</name>
    <dbReference type="NCBI Taxonomy" id="412755"/>
    <lineage>
        <taxon>unclassified sequences</taxon>
        <taxon>metagenomes</taxon>
        <taxon>ecological metagenomes</taxon>
    </lineage>
</organism>
<name>X1GDG6_9ZZZZ</name>
<evidence type="ECO:0000313" key="1">
    <source>
        <dbReference type="EMBL" id="GAH55936.1"/>
    </source>
</evidence>
<accession>X1GDG6</accession>
<feature type="non-terminal residue" evidence="1">
    <location>
        <position position="280"/>
    </location>
</feature>
<feature type="non-terminal residue" evidence="1">
    <location>
        <position position="1"/>
    </location>
</feature>